<evidence type="ECO:0000313" key="3">
    <source>
        <dbReference type="Proteomes" id="UP001524473"/>
    </source>
</evidence>
<evidence type="ECO:0000313" key="2">
    <source>
        <dbReference type="EMBL" id="MCQ4841050.1"/>
    </source>
</evidence>
<dbReference type="RefSeq" id="WP_066866140.1">
    <property type="nucleotide sequence ID" value="NZ_CABKVV010000014.1"/>
</dbReference>
<evidence type="ECO:0000259" key="1">
    <source>
        <dbReference type="Pfam" id="PF01261"/>
    </source>
</evidence>
<keyword evidence="3" id="KW-1185">Reference proteome</keyword>
<dbReference type="InterPro" id="IPR013022">
    <property type="entry name" value="Xyl_isomerase-like_TIM-brl"/>
</dbReference>
<sequence>MKYSVSLYSFYNALKRNLITPFACIEQAKDLGFDAVEAVDFVNFDCVPEERLERAAEIRSEAERLGLEISALAIGADFINGSDGDTKKEIERVKSYVDVAAALGAPRMRHDVTQGYPKNSGKYCSYESLLPKLAEACREVAEYAASKNVMTMTENHGFYSQDSERVEKLYTAVGHPNFALLCDLGNFLCADENPALAVSRVAPYARYVHAKDFIVKSFFDADPGEGSFRSRAGNYLRGTIIGHGNVPVKQCLHILKSAGYDDTISIEFEGMELPEDALRIGLANLKKYWNEV</sequence>
<accession>A0ABT1S3G2</accession>
<dbReference type="GO" id="GO:0016853">
    <property type="term" value="F:isomerase activity"/>
    <property type="evidence" value="ECO:0007669"/>
    <property type="project" value="UniProtKB-KW"/>
</dbReference>
<dbReference type="Pfam" id="PF01261">
    <property type="entry name" value="AP_endonuc_2"/>
    <property type="match status" value="1"/>
</dbReference>
<dbReference type="InterPro" id="IPR036237">
    <property type="entry name" value="Xyl_isomerase-like_sf"/>
</dbReference>
<dbReference type="Gene3D" id="3.20.20.150">
    <property type="entry name" value="Divalent-metal-dependent TIM barrel enzymes"/>
    <property type="match status" value="1"/>
</dbReference>
<dbReference type="PANTHER" id="PTHR12110">
    <property type="entry name" value="HYDROXYPYRUVATE ISOMERASE"/>
    <property type="match status" value="1"/>
</dbReference>
<dbReference type="InterPro" id="IPR050312">
    <property type="entry name" value="IolE/XylAMocC-like"/>
</dbReference>
<keyword evidence="2" id="KW-0413">Isomerase</keyword>
<dbReference type="EMBL" id="JANFZH010000036">
    <property type="protein sequence ID" value="MCQ4841050.1"/>
    <property type="molecule type" value="Genomic_DNA"/>
</dbReference>
<dbReference type="Proteomes" id="UP001524473">
    <property type="component" value="Unassembled WGS sequence"/>
</dbReference>
<feature type="domain" description="Xylose isomerase-like TIM barrel" evidence="1">
    <location>
        <begin position="25"/>
        <end position="287"/>
    </location>
</feature>
<dbReference type="PANTHER" id="PTHR12110:SF53">
    <property type="entry name" value="BLR5974 PROTEIN"/>
    <property type="match status" value="1"/>
</dbReference>
<comment type="caution">
    <text evidence="2">The sequence shown here is derived from an EMBL/GenBank/DDBJ whole genome shotgun (WGS) entry which is preliminary data.</text>
</comment>
<proteinExistence type="predicted"/>
<dbReference type="GeneID" id="90533223"/>
<gene>
    <name evidence="2" type="ORF">NE695_14130</name>
</gene>
<protein>
    <submittedName>
        <fullName evidence="2">Sugar phosphate isomerase/epimerase</fullName>
    </submittedName>
</protein>
<organism evidence="2 3">
    <name type="scientific">Neglectibacter timonensis</name>
    <dbReference type="NCBI Taxonomy" id="1776382"/>
    <lineage>
        <taxon>Bacteria</taxon>
        <taxon>Bacillati</taxon>
        <taxon>Bacillota</taxon>
        <taxon>Clostridia</taxon>
        <taxon>Eubacteriales</taxon>
        <taxon>Oscillospiraceae</taxon>
        <taxon>Neglectibacter</taxon>
    </lineage>
</organism>
<dbReference type="SUPFAM" id="SSF51658">
    <property type="entry name" value="Xylose isomerase-like"/>
    <property type="match status" value="1"/>
</dbReference>
<name>A0ABT1S3G2_9FIRM</name>
<reference evidence="2 3" key="1">
    <citation type="submission" date="2022-06" db="EMBL/GenBank/DDBJ databases">
        <title>Isolation of gut microbiota from human fecal samples.</title>
        <authorList>
            <person name="Pamer E.G."/>
            <person name="Barat B."/>
            <person name="Waligurski E."/>
            <person name="Medina S."/>
            <person name="Paddock L."/>
            <person name="Mostad J."/>
        </authorList>
    </citation>
    <scope>NUCLEOTIDE SEQUENCE [LARGE SCALE GENOMIC DNA]</scope>
    <source>
        <strain evidence="2 3">DFI.9.73</strain>
    </source>
</reference>